<dbReference type="GO" id="GO:0004222">
    <property type="term" value="F:metalloendopeptidase activity"/>
    <property type="evidence" value="ECO:0007669"/>
    <property type="project" value="InterPro"/>
</dbReference>
<accession>A0A6G2DNL4</accession>
<evidence type="ECO:0000313" key="2">
    <source>
        <dbReference type="EMBL" id="MTV91344.1"/>
    </source>
</evidence>
<evidence type="ECO:0000313" key="3">
    <source>
        <dbReference type="Proteomes" id="UP000476212"/>
    </source>
</evidence>
<feature type="domain" description="Peptidase M26 C-terminal" evidence="1">
    <location>
        <begin position="1"/>
        <end position="135"/>
    </location>
</feature>
<dbReference type="EMBL" id="WNIB01000417">
    <property type="protein sequence ID" value="MTV91344.1"/>
    <property type="molecule type" value="Genomic_DNA"/>
</dbReference>
<name>A0A6G2DNL4_STREE</name>
<dbReference type="GO" id="GO:0008270">
    <property type="term" value="F:zinc ion binding"/>
    <property type="evidence" value="ECO:0007669"/>
    <property type="project" value="InterPro"/>
</dbReference>
<protein>
    <recommendedName>
        <fullName evidence="1">Peptidase M26 C-terminal domain-containing protein</fullName>
    </recommendedName>
</protein>
<evidence type="ECO:0000259" key="1">
    <source>
        <dbReference type="Pfam" id="PF07580"/>
    </source>
</evidence>
<reference evidence="2 3" key="1">
    <citation type="submission" date="2019-11" db="EMBL/GenBank/DDBJ databases">
        <title>Growth characteristics of pneumococcus vary with the chemical composition of the capsule and with environmental conditions.</title>
        <authorList>
            <person name="Tothpal A."/>
            <person name="Desobry K."/>
            <person name="Joshi S."/>
            <person name="Wyllie A.L."/>
            <person name="Weinberger D.M."/>
        </authorList>
    </citation>
    <scope>NUCLEOTIDE SEQUENCE [LARGE SCALE GENOMIC DNA]</scope>
    <source>
        <strain evidence="3">pnumococcus15C</strain>
    </source>
</reference>
<gene>
    <name evidence="2" type="ORF">GM544_13080</name>
</gene>
<dbReference type="InterPro" id="IPR011505">
    <property type="entry name" value="Peptidase_M26_C_dom"/>
</dbReference>
<dbReference type="Proteomes" id="UP000476212">
    <property type="component" value="Unassembled WGS sequence"/>
</dbReference>
<feature type="non-terminal residue" evidence="2">
    <location>
        <position position="135"/>
    </location>
</feature>
<dbReference type="Pfam" id="PF07580">
    <property type="entry name" value="Peptidase_M26_C"/>
    <property type="match status" value="1"/>
</dbReference>
<proteinExistence type="predicted"/>
<comment type="caution">
    <text evidence="2">The sequence shown here is derived from an EMBL/GenBank/DDBJ whole genome shotgun (WGS) entry which is preliminary data.</text>
</comment>
<dbReference type="AlphaFoldDB" id="A0A6G2DNL4"/>
<organism evidence="2 3">
    <name type="scientific">Streptococcus pneumoniae</name>
    <dbReference type="NCBI Taxonomy" id="1313"/>
    <lineage>
        <taxon>Bacteria</taxon>
        <taxon>Bacillati</taxon>
        <taxon>Bacillota</taxon>
        <taxon>Bacilli</taxon>
        <taxon>Lactobacillales</taxon>
        <taxon>Streptococcaceae</taxon>
        <taxon>Streptococcus</taxon>
    </lineage>
</organism>
<dbReference type="GO" id="GO:0005576">
    <property type="term" value="C:extracellular region"/>
    <property type="evidence" value="ECO:0007669"/>
    <property type="project" value="InterPro"/>
</dbReference>
<feature type="non-terminal residue" evidence="2">
    <location>
        <position position="1"/>
    </location>
</feature>
<sequence length="135" mass="15708">VVYTPNMVEKDRNQLIQDIKDKLASVQLISPEVRALMDARKKPEENTDERKNGYIKDLYLEESFAETKANLDKLVKSLVENADHQLNSDETAMKALVKKVDENKAKIMMALTYLNRYYDIKYGDMTIKNLMMFKP</sequence>
<dbReference type="RefSeq" id="WP_155474007.1">
    <property type="nucleotide sequence ID" value="NZ_WNIB01000417.1"/>
</dbReference>